<dbReference type="PANTHER" id="PTHR43401:SF2">
    <property type="entry name" value="L-THREONINE 3-DEHYDROGENASE"/>
    <property type="match status" value="1"/>
</dbReference>
<sequence>MKVGMYYRNSDVRTEEQEIPAVGDGDVLIKVMASGICGSDLMEWYRIKRAPLVLGHELAGEVVAVGSGVDTVQVGDRVFATHHVPCDECIYCLSGHETACVTFQEQNNFTPGGFSQYLRVSGRSVRTGLLKLPDTMSFETATFIEPLATVVRALRTMALSPGDSIMIYGAGLAGLLFVKLAKALGAGTVVVADINDYRCAMAKRAGADHAVNATADLPAFLQQTCGRLADRVVISTGALPAIQAALQSVDRGGTVLFFAVAQPGETVAVDFNPFWRNDISFKTCYGAAPRDNRQALELLKHGTVTVEDMITHRLGIDRIGEAFGIAADPTGTLKVIIEPHR</sequence>
<gene>
    <name evidence="6" type="ORF">GEAMG1_0847</name>
</gene>
<name>A0ABN8HI54_9BACT</name>
<keyword evidence="3" id="KW-0560">Oxidoreductase</keyword>
<dbReference type="PANTHER" id="PTHR43401">
    <property type="entry name" value="L-THREONINE 3-DEHYDROGENASE"/>
    <property type="match status" value="1"/>
</dbReference>
<dbReference type="InterPro" id="IPR020843">
    <property type="entry name" value="ER"/>
</dbReference>
<comment type="similarity">
    <text evidence="4">Belongs to the zinc-containing alcohol dehydrogenase family.</text>
</comment>
<feature type="domain" description="Enoyl reductase (ER)" evidence="5">
    <location>
        <begin position="8"/>
        <end position="337"/>
    </location>
</feature>
<protein>
    <submittedName>
        <fullName evidence="6">Alcohol dehydrogenase</fullName>
    </submittedName>
</protein>
<evidence type="ECO:0000256" key="3">
    <source>
        <dbReference type="ARBA" id="ARBA00023002"/>
    </source>
</evidence>
<evidence type="ECO:0000256" key="1">
    <source>
        <dbReference type="ARBA" id="ARBA00022723"/>
    </source>
</evidence>
<dbReference type="InterPro" id="IPR013149">
    <property type="entry name" value="ADH-like_C"/>
</dbReference>
<comment type="cofactor">
    <cofactor evidence="4">
        <name>Zn(2+)</name>
        <dbReference type="ChEBI" id="CHEBI:29105"/>
    </cofactor>
</comment>
<evidence type="ECO:0000259" key="5">
    <source>
        <dbReference type="SMART" id="SM00829"/>
    </source>
</evidence>
<evidence type="ECO:0000313" key="6">
    <source>
        <dbReference type="EMBL" id="CAH2030660.1"/>
    </source>
</evidence>
<keyword evidence="2 4" id="KW-0862">Zinc</keyword>
<dbReference type="Gene3D" id="3.90.180.10">
    <property type="entry name" value="Medium-chain alcohol dehydrogenases, catalytic domain"/>
    <property type="match status" value="1"/>
</dbReference>
<keyword evidence="1 4" id="KW-0479">Metal-binding</keyword>
<evidence type="ECO:0000256" key="4">
    <source>
        <dbReference type="RuleBase" id="RU361277"/>
    </source>
</evidence>
<dbReference type="InterPro" id="IPR011032">
    <property type="entry name" value="GroES-like_sf"/>
</dbReference>
<dbReference type="PROSITE" id="PS00059">
    <property type="entry name" value="ADH_ZINC"/>
    <property type="match status" value="1"/>
</dbReference>
<dbReference type="RefSeq" id="WP_305731578.1">
    <property type="nucleotide sequence ID" value="NZ_OW150024.1"/>
</dbReference>
<dbReference type="SUPFAM" id="SSF51735">
    <property type="entry name" value="NAD(P)-binding Rossmann-fold domains"/>
    <property type="match status" value="1"/>
</dbReference>
<dbReference type="InterPro" id="IPR050129">
    <property type="entry name" value="Zn_alcohol_dh"/>
</dbReference>
<reference evidence="6 7" key="1">
    <citation type="submission" date="2022-03" db="EMBL/GenBank/DDBJ databases">
        <authorList>
            <person name="Koch H."/>
        </authorList>
    </citation>
    <scope>NUCLEOTIDE SEQUENCE [LARGE SCALE GENOMIC DNA]</scope>
    <source>
        <strain evidence="6 7">G1</strain>
    </source>
</reference>
<keyword evidence="7" id="KW-1185">Reference proteome</keyword>
<dbReference type="Proteomes" id="UP001295463">
    <property type="component" value="Chromosome"/>
</dbReference>
<dbReference type="Gene3D" id="3.40.50.720">
    <property type="entry name" value="NAD(P)-binding Rossmann-like Domain"/>
    <property type="match status" value="1"/>
</dbReference>
<dbReference type="Pfam" id="PF08240">
    <property type="entry name" value="ADH_N"/>
    <property type="match status" value="1"/>
</dbReference>
<evidence type="ECO:0000256" key="2">
    <source>
        <dbReference type="ARBA" id="ARBA00022833"/>
    </source>
</evidence>
<proteinExistence type="inferred from homology"/>
<dbReference type="InterPro" id="IPR002328">
    <property type="entry name" value="ADH_Zn_CS"/>
</dbReference>
<evidence type="ECO:0000313" key="7">
    <source>
        <dbReference type="Proteomes" id="UP001295463"/>
    </source>
</evidence>
<dbReference type="InterPro" id="IPR013154">
    <property type="entry name" value="ADH-like_N"/>
</dbReference>
<organism evidence="6 7">
    <name type="scientific">Trichlorobacter ammonificans</name>
    <dbReference type="NCBI Taxonomy" id="2916410"/>
    <lineage>
        <taxon>Bacteria</taxon>
        <taxon>Pseudomonadati</taxon>
        <taxon>Thermodesulfobacteriota</taxon>
        <taxon>Desulfuromonadia</taxon>
        <taxon>Geobacterales</taxon>
        <taxon>Geobacteraceae</taxon>
        <taxon>Trichlorobacter</taxon>
    </lineage>
</organism>
<dbReference type="SMART" id="SM00829">
    <property type="entry name" value="PKS_ER"/>
    <property type="match status" value="1"/>
</dbReference>
<accession>A0ABN8HI54</accession>
<dbReference type="SUPFAM" id="SSF50129">
    <property type="entry name" value="GroES-like"/>
    <property type="match status" value="1"/>
</dbReference>
<dbReference type="Pfam" id="PF00107">
    <property type="entry name" value="ADH_zinc_N"/>
    <property type="match status" value="1"/>
</dbReference>
<dbReference type="InterPro" id="IPR036291">
    <property type="entry name" value="NAD(P)-bd_dom_sf"/>
</dbReference>
<dbReference type="EMBL" id="OW150024">
    <property type="protein sequence ID" value="CAH2030660.1"/>
    <property type="molecule type" value="Genomic_DNA"/>
</dbReference>